<keyword evidence="1" id="KW-0808">Transferase</keyword>
<protein>
    <submittedName>
        <fullName evidence="4">GNAT family N-acetyltransferase</fullName>
    </submittedName>
</protein>
<evidence type="ECO:0000259" key="3">
    <source>
        <dbReference type="PROSITE" id="PS51186"/>
    </source>
</evidence>
<evidence type="ECO:0000313" key="4">
    <source>
        <dbReference type="EMBL" id="MDK2595595.1"/>
    </source>
</evidence>
<evidence type="ECO:0000256" key="1">
    <source>
        <dbReference type="ARBA" id="ARBA00022679"/>
    </source>
</evidence>
<keyword evidence="5" id="KW-1185">Reference proteome</keyword>
<gene>
    <name evidence="4" type="ORF">QNM18_11105</name>
</gene>
<feature type="domain" description="N-acetyltransferase" evidence="3">
    <location>
        <begin position="5"/>
        <end position="184"/>
    </location>
</feature>
<dbReference type="Proteomes" id="UP001231915">
    <property type="component" value="Unassembled WGS sequence"/>
</dbReference>
<dbReference type="InterPro" id="IPR000182">
    <property type="entry name" value="GNAT_dom"/>
</dbReference>
<dbReference type="Gene3D" id="3.40.630.30">
    <property type="match status" value="1"/>
</dbReference>
<proteinExistence type="predicted"/>
<dbReference type="CDD" id="cd04301">
    <property type="entry name" value="NAT_SF"/>
    <property type="match status" value="1"/>
</dbReference>
<name>A0ABT7EKP1_9GAMM</name>
<dbReference type="Pfam" id="PF00583">
    <property type="entry name" value="Acetyltransf_1"/>
    <property type="match status" value="1"/>
</dbReference>
<dbReference type="PANTHER" id="PTHR43420">
    <property type="entry name" value="ACETYLTRANSFERASE"/>
    <property type="match status" value="1"/>
</dbReference>
<reference evidence="4 5" key="1">
    <citation type="submission" date="2023-05" db="EMBL/GenBank/DDBJ databases">
        <title>Pseudoalteromonas ardens sp. nov., Pseudoalteromonas obscura sp. nov., and Pseudoalteromonas umbrosa sp. nov., isolated from the coral Montipora capitata.</title>
        <authorList>
            <person name="Thomas E.M."/>
            <person name="Smith E.M."/>
            <person name="Papke E."/>
            <person name="Shlafstein M.D."/>
            <person name="Oline D.K."/>
            <person name="Videau P."/>
            <person name="Saw J.H."/>
            <person name="Strangman W.K."/>
            <person name="Ushijima B."/>
        </authorList>
    </citation>
    <scope>NUCLEOTIDE SEQUENCE [LARGE SCALE GENOMIC DNA]</scope>
    <source>
        <strain evidence="4 5">P94</strain>
    </source>
</reference>
<dbReference type="PROSITE" id="PS51186">
    <property type="entry name" value="GNAT"/>
    <property type="match status" value="1"/>
</dbReference>
<dbReference type="EMBL" id="JASJUT010000003">
    <property type="protein sequence ID" value="MDK2595595.1"/>
    <property type="molecule type" value="Genomic_DNA"/>
</dbReference>
<dbReference type="InterPro" id="IPR016181">
    <property type="entry name" value="Acyl_CoA_acyltransferase"/>
</dbReference>
<comment type="caution">
    <text evidence="4">The sequence shown here is derived from an EMBL/GenBank/DDBJ whole genome shotgun (WGS) entry which is preliminary data.</text>
</comment>
<organism evidence="4 5">
    <name type="scientific">Pseudoalteromonas obscura</name>
    <dbReference type="NCBI Taxonomy" id="3048491"/>
    <lineage>
        <taxon>Bacteria</taxon>
        <taxon>Pseudomonadati</taxon>
        <taxon>Pseudomonadota</taxon>
        <taxon>Gammaproteobacteria</taxon>
        <taxon>Alteromonadales</taxon>
        <taxon>Pseudoalteromonadaceae</taxon>
        <taxon>Pseudoalteromonas</taxon>
    </lineage>
</organism>
<dbReference type="SUPFAM" id="SSF55729">
    <property type="entry name" value="Acyl-CoA N-acyltransferases (Nat)"/>
    <property type="match status" value="1"/>
</dbReference>
<evidence type="ECO:0000313" key="5">
    <source>
        <dbReference type="Proteomes" id="UP001231915"/>
    </source>
</evidence>
<accession>A0ABT7EKP1</accession>
<evidence type="ECO:0000256" key="2">
    <source>
        <dbReference type="ARBA" id="ARBA00023315"/>
    </source>
</evidence>
<dbReference type="InterPro" id="IPR050680">
    <property type="entry name" value="YpeA/RimI_acetyltransf"/>
</dbReference>
<keyword evidence="2" id="KW-0012">Acyltransferase</keyword>
<sequence>MDHSKVERGWEPSHVGKVAELYEVAFGAKFAKAINCQQSRVLVLSKSFVPSFSYVVKVNDRIAGIAGFHTNEGSLTGGLSFAGLIELLGVIKGVRAALIFSLLERQVKKNELLMDGIAVDEQFRGGGYGSRLLDAIIEHAKNNGYQSVRLDVIDGNTRAKKLYESKGFVATQTEHYPYLKWLLGFSGSTTMVYHFENDER</sequence>